<feature type="chain" id="PRO_5014731401" description="Bifunctional inhibitor/plant lipid transfer protein/seed storage helical domain-containing protein" evidence="9">
    <location>
        <begin position="25"/>
        <end position="143"/>
    </location>
</feature>
<dbReference type="EMBL" id="OIVN01004502">
    <property type="protein sequence ID" value="SPD17781.1"/>
    <property type="molecule type" value="Genomic_DNA"/>
</dbReference>
<dbReference type="GO" id="GO:0005886">
    <property type="term" value="C:plasma membrane"/>
    <property type="evidence" value="ECO:0007669"/>
    <property type="project" value="UniProtKB-SubCell"/>
</dbReference>
<dbReference type="AlphaFoldDB" id="A0A2N9I1P6"/>
<evidence type="ECO:0000256" key="1">
    <source>
        <dbReference type="ARBA" id="ARBA00004609"/>
    </source>
</evidence>
<dbReference type="PRINTS" id="PR00382">
    <property type="entry name" value="LIPIDTRNSFER"/>
</dbReference>
<keyword evidence="8" id="KW-0449">Lipoprotein</keyword>
<dbReference type="InterPro" id="IPR016140">
    <property type="entry name" value="Bifunc_inhib/LTP/seed_store"/>
</dbReference>
<dbReference type="Gene3D" id="1.10.110.10">
    <property type="entry name" value="Plant lipid-transfer and hydrophobic proteins"/>
    <property type="match status" value="1"/>
</dbReference>
<dbReference type="Pfam" id="PF14368">
    <property type="entry name" value="LTP_2"/>
    <property type="match status" value="1"/>
</dbReference>
<keyword evidence="6" id="KW-1015">Disulfide bond</keyword>
<keyword evidence="5 9" id="KW-0732">Signal</keyword>
<evidence type="ECO:0000256" key="3">
    <source>
        <dbReference type="ARBA" id="ARBA00022475"/>
    </source>
</evidence>
<evidence type="ECO:0000256" key="2">
    <source>
        <dbReference type="ARBA" id="ARBA00009748"/>
    </source>
</evidence>
<sequence>MKLWACYGIAFLLALTILIPEGCAQDTSCLNQLVPCLKYLNGTREPPESCCKPLKSVIKSNPKCLCSLISNKVSNEAEKAGIDVNEAQQLPGRCGQYVTPVACLSTSSKKSACTCLFPSRCIILVTALSIALQILWAPCRRVI</sequence>
<comment type="subcellular location">
    <subcellularLocation>
        <location evidence="1">Cell membrane</location>
        <topology evidence="1">Lipid-anchor</topology>
        <topology evidence="1">GPI-anchor</topology>
    </subcellularLocation>
</comment>
<accession>A0A2N9I1P6</accession>
<keyword evidence="4" id="KW-0336">GPI-anchor</keyword>
<feature type="domain" description="Bifunctional inhibitor/plant lipid transfer protein/seed storage helical" evidence="10">
    <location>
        <begin position="23"/>
        <end position="103"/>
    </location>
</feature>
<feature type="signal peptide" evidence="9">
    <location>
        <begin position="1"/>
        <end position="24"/>
    </location>
</feature>
<protein>
    <recommendedName>
        <fullName evidence="10">Bifunctional inhibitor/plant lipid transfer protein/seed storage helical domain-containing protein</fullName>
    </recommendedName>
</protein>
<evidence type="ECO:0000256" key="6">
    <source>
        <dbReference type="ARBA" id="ARBA00023157"/>
    </source>
</evidence>
<dbReference type="PANTHER" id="PTHR33044">
    <property type="entry name" value="BIFUNCTIONAL INHIBITOR/LIPID-TRANSFER PROTEIN/SEED STORAGE 2S ALBUMIN SUPERFAMILY PROTEIN-RELATED"/>
    <property type="match status" value="1"/>
</dbReference>
<dbReference type="GO" id="GO:0098552">
    <property type="term" value="C:side of membrane"/>
    <property type="evidence" value="ECO:0007669"/>
    <property type="project" value="UniProtKB-KW"/>
</dbReference>
<gene>
    <name evidence="11" type="ORF">FSB_LOCUS45663</name>
</gene>
<dbReference type="InterPro" id="IPR043325">
    <property type="entry name" value="LTSS"/>
</dbReference>
<organism evidence="11">
    <name type="scientific">Fagus sylvatica</name>
    <name type="common">Beechnut</name>
    <dbReference type="NCBI Taxonomy" id="28930"/>
    <lineage>
        <taxon>Eukaryota</taxon>
        <taxon>Viridiplantae</taxon>
        <taxon>Streptophyta</taxon>
        <taxon>Embryophyta</taxon>
        <taxon>Tracheophyta</taxon>
        <taxon>Spermatophyta</taxon>
        <taxon>Magnoliopsida</taxon>
        <taxon>eudicotyledons</taxon>
        <taxon>Gunneridae</taxon>
        <taxon>Pentapetalae</taxon>
        <taxon>rosids</taxon>
        <taxon>fabids</taxon>
        <taxon>Fagales</taxon>
        <taxon>Fagaceae</taxon>
        <taxon>Fagus</taxon>
    </lineage>
</organism>
<reference evidence="11" key="1">
    <citation type="submission" date="2018-02" db="EMBL/GenBank/DDBJ databases">
        <authorList>
            <person name="Cohen D.B."/>
            <person name="Kent A.D."/>
        </authorList>
    </citation>
    <scope>NUCLEOTIDE SEQUENCE</scope>
</reference>
<evidence type="ECO:0000256" key="9">
    <source>
        <dbReference type="SAM" id="SignalP"/>
    </source>
</evidence>
<evidence type="ECO:0000256" key="4">
    <source>
        <dbReference type="ARBA" id="ARBA00022622"/>
    </source>
</evidence>
<evidence type="ECO:0000256" key="5">
    <source>
        <dbReference type="ARBA" id="ARBA00022729"/>
    </source>
</evidence>
<dbReference type="InterPro" id="IPR000528">
    <property type="entry name" value="Plant_nsLTP"/>
</dbReference>
<evidence type="ECO:0000313" key="11">
    <source>
        <dbReference type="EMBL" id="SPD17781.1"/>
    </source>
</evidence>
<dbReference type="CDD" id="cd00010">
    <property type="entry name" value="AAI_LTSS"/>
    <property type="match status" value="1"/>
</dbReference>
<keyword evidence="3" id="KW-1003">Cell membrane</keyword>
<evidence type="ECO:0000256" key="8">
    <source>
        <dbReference type="ARBA" id="ARBA00023288"/>
    </source>
</evidence>
<keyword evidence="4" id="KW-0472">Membrane</keyword>
<keyword evidence="7" id="KW-0325">Glycoprotein</keyword>
<dbReference type="InterPro" id="IPR036312">
    <property type="entry name" value="Bifun_inhib/LTP/seed_sf"/>
</dbReference>
<dbReference type="SMART" id="SM00499">
    <property type="entry name" value="AAI"/>
    <property type="match status" value="1"/>
</dbReference>
<evidence type="ECO:0000256" key="7">
    <source>
        <dbReference type="ARBA" id="ARBA00023180"/>
    </source>
</evidence>
<dbReference type="GO" id="GO:0006869">
    <property type="term" value="P:lipid transport"/>
    <property type="evidence" value="ECO:0007669"/>
    <property type="project" value="InterPro"/>
</dbReference>
<evidence type="ECO:0000259" key="10">
    <source>
        <dbReference type="SMART" id="SM00499"/>
    </source>
</evidence>
<comment type="similarity">
    <text evidence="2">Belongs to the plant LTP family.</text>
</comment>
<dbReference type="SUPFAM" id="SSF47699">
    <property type="entry name" value="Bifunctional inhibitor/lipid-transfer protein/seed storage 2S albumin"/>
    <property type="match status" value="1"/>
</dbReference>
<dbReference type="GO" id="GO:0008289">
    <property type="term" value="F:lipid binding"/>
    <property type="evidence" value="ECO:0007669"/>
    <property type="project" value="InterPro"/>
</dbReference>
<proteinExistence type="inferred from homology"/>
<name>A0A2N9I1P6_FAGSY</name>